<gene>
    <name evidence="16" type="ORF">PYX00_007943</name>
</gene>
<comment type="similarity">
    <text evidence="3 11">Belongs to the mannose-6-phosphate isomerase type 1 family.</text>
</comment>
<feature type="domain" description="Phosphomannose isomerase type I catalytic" evidence="14">
    <location>
        <begin position="2"/>
        <end position="142"/>
    </location>
</feature>
<feature type="active site" evidence="8">
    <location>
        <position position="282"/>
    </location>
</feature>
<dbReference type="GO" id="GO:0004476">
    <property type="term" value="F:mannose-6-phosphate isomerase activity"/>
    <property type="evidence" value="ECO:0007669"/>
    <property type="project" value="UniProtKB-EC"/>
</dbReference>
<keyword evidence="7 10" id="KW-0413">Isomerase</keyword>
<dbReference type="InterPro" id="IPR046458">
    <property type="entry name" value="PMI_typeI_hel"/>
</dbReference>
<dbReference type="PROSITE" id="PS00966">
    <property type="entry name" value="PMI_I_2"/>
    <property type="match status" value="1"/>
</dbReference>
<comment type="caution">
    <text evidence="16">The sequence shown here is derived from an EMBL/GenBank/DDBJ whole genome shotgun (WGS) entry which is preliminary data.</text>
</comment>
<evidence type="ECO:0000256" key="3">
    <source>
        <dbReference type="ARBA" id="ARBA00010772"/>
    </source>
</evidence>
<dbReference type="AlphaFoldDB" id="A0AAW2HL88"/>
<dbReference type="InterPro" id="IPR011051">
    <property type="entry name" value="RmlC_Cupin_sf"/>
</dbReference>
<evidence type="ECO:0000256" key="7">
    <source>
        <dbReference type="ARBA" id="ARBA00023235"/>
    </source>
</evidence>
<evidence type="ECO:0000256" key="11">
    <source>
        <dbReference type="RuleBase" id="RU004189"/>
    </source>
</evidence>
<dbReference type="InterPro" id="IPR016305">
    <property type="entry name" value="Mannose-6-P_Isomerase"/>
</dbReference>
<name>A0AAW2HL88_9NEOP</name>
<keyword evidence="6 9" id="KW-0862">Zinc</keyword>
<evidence type="ECO:0000256" key="4">
    <source>
        <dbReference type="ARBA" id="ARBA00011956"/>
    </source>
</evidence>
<dbReference type="GO" id="GO:0005829">
    <property type="term" value="C:cytosol"/>
    <property type="evidence" value="ECO:0007669"/>
    <property type="project" value="TreeGrafter"/>
</dbReference>
<dbReference type="CDD" id="cd07011">
    <property type="entry name" value="cupin_PMI_type_I_N"/>
    <property type="match status" value="1"/>
</dbReference>
<dbReference type="EMBL" id="JARGDH010000004">
    <property type="protein sequence ID" value="KAL0270585.1"/>
    <property type="molecule type" value="Genomic_DNA"/>
</dbReference>
<dbReference type="Pfam" id="PF01238">
    <property type="entry name" value="PMI_typeI_C"/>
    <property type="match status" value="1"/>
</dbReference>
<comment type="cofactor">
    <cofactor evidence="9 10">
        <name>Zn(2+)</name>
        <dbReference type="ChEBI" id="CHEBI:29105"/>
    </cofactor>
    <text evidence="9 10">Binds 1 zinc ion per subunit.</text>
</comment>
<evidence type="ECO:0000256" key="6">
    <source>
        <dbReference type="ARBA" id="ARBA00022833"/>
    </source>
</evidence>
<dbReference type="Pfam" id="PF20512">
    <property type="entry name" value="PMI_typeI_hel"/>
    <property type="match status" value="1"/>
</dbReference>
<dbReference type="GO" id="GO:0008270">
    <property type="term" value="F:zinc ion binding"/>
    <property type="evidence" value="ECO:0007669"/>
    <property type="project" value="InterPro"/>
</dbReference>
<evidence type="ECO:0000256" key="10">
    <source>
        <dbReference type="RuleBase" id="RU000611"/>
    </source>
</evidence>
<comment type="catalytic activity">
    <reaction evidence="1 10">
        <text>D-mannose 6-phosphate = D-fructose 6-phosphate</text>
        <dbReference type="Rhea" id="RHEA:12356"/>
        <dbReference type="ChEBI" id="CHEBI:58735"/>
        <dbReference type="ChEBI" id="CHEBI:61527"/>
        <dbReference type="EC" id="5.3.1.8"/>
    </reaction>
</comment>
<evidence type="ECO:0000256" key="12">
    <source>
        <dbReference type="RuleBase" id="RU004248"/>
    </source>
</evidence>
<feature type="domain" description="Phosphomannose isomerase type I C-terminal" evidence="13">
    <location>
        <begin position="320"/>
        <end position="361"/>
    </location>
</feature>
<feature type="binding site" evidence="9">
    <location>
        <position position="99"/>
    </location>
    <ligand>
        <name>Zn(2+)</name>
        <dbReference type="ChEBI" id="CHEBI:29105"/>
    </ligand>
</feature>
<evidence type="ECO:0000256" key="5">
    <source>
        <dbReference type="ARBA" id="ARBA00022723"/>
    </source>
</evidence>
<organism evidence="16">
    <name type="scientific">Menopon gallinae</name>
    <name type="common">poultry shaft louse</name>
    <dbReference type="NCBI Taxonomy" id="328185"/>
    <lineage>
        <taxon>Eukaryota</taxon>
        <taxon>Metazoa</taxon>
        <taxon>Ecdysozoa</taxon>
        <taxon>Arthropoda</taxon>
        <taxon>Hexapoda</taxon>
        <taxon>Insecta</taxon>
        <taxon>Pterygota</taxon>
        <taxon>Neoptera</taxon>
        <taxon>Paraneoptera</taxon>
        <taxon>Psocodea</taxon>
        <taxon>Troctomorpha</taxon>
        <taxon>Phthiraptera</taxon>
        <taxon>Amblycera</taxon>
        <taxon>Menoponidae</taxon>
        <taxon>Menopon</taxon>
    </lineage>
</organism>
<dbReference type="PIRSF" id="PIRSF001480">
    <property type="entry name" value="Mannose-6-phosphate_isomerase"/>
    <property type="match status" value="1"/>
</dbReference>
<dbReference type="InterPro" id="IPR046457">
    <property type="entry name" value="PMI_typeI_cat"/>
</dbReference>
<dbReference type="Gene3D" id="1.10.441.10">
    <property type="entry name" value="Phosphomannose Isomerase, domain 2"/>
    <property type="match status" value="1"/>
</dbReference>
<dbReference type="Gene3D" id="2.60.120.10">
    <property type="entry name" value="Jelly Rolls"/>
    <property type="match status" value="2"/>
</dbReference>
<dbReference type="InterPro" id="IPR018050">
    <property type="entry name" value="Pmannose_isomerase-type1_CS"/>
</dbReference>
<sequence length="404" mass="45824">MELVCAIQNYDWGRKGMNSLAARIAQTNMSISILESKPYAEFWMGTHPNGPSTLKEKKVPLSQHLLENPSELGSEVIRYFNNLPFLFKVLSVKKSLSLQVHPSKSEAEILNKTMPDIYKDPNHKPELAIALTEFKALCSFRPWEEIKYFLQNVPEFGYVIQKEKIEGFVNCNENNFDKSNDLMKDCFKSLMLCPTEVVASAVDNLVERLNKSSDELKEKCLYDLVVKLNSEFPGDVGIFCIYWLNYIVLKPGEAIYLAPNEPHAYLSGECMECMANSDNVVRAGLTPKLKDVTTLCQMLSYTTYSSSDVIFKPIRENEFSLLFSPPVKDFAVAKIVIPAEKEYLLLKRQSASILIVIDGHGVTRTGSSIKSGCVYYLPSEEEFYIKSKQDVMIFQAFCNVHIDM</sequence>
<evidence type="ECO:0000256" key="2">
    <source>
        <dbReference type="ARBA" id="ARBA00004666"/>
    </source>
</evidence>
<dbReference type="InterPro" id="IPR046456">
    <property type="entry name" value="PMI_typeI_C"/>
</dbReference>
<proteinExistence type="inferred from homology"/>
<evidence type="ECO:0000259" key="15">
    <source>
        <dbReference type="Pfam" id="PF20512"/>
    </source>
</evidence>
<dbReference type="NCBIfam" id="TIGR00218">
    <property type="entry name" value="manA"/>
    <property type="match status" value="1"/>
</dbReference>
<dbReference type="FunFam" id="1.10.441.10:FF:000001">
    <property type="entry name" value="Mannose-6-phosphate isomerase"/>
    <property type="match status" value="1"/>
</dbReference>
<dbReference type="PRINTS" id="PR00714">
    <property type="entry name" value="MAN6PISMRASE"/>
</dbReference>
<evidence type="ECO:0000313" key="16">
    <source>
        <dbReference type="EMBL" id="KAL0270585.1"/>
    </source>
</evidence>
<dbReference type="EC" id="5.3.1.8" evidence="4 10"/>
<dbReference type="Pfam" id="PF20511">
    <property type="entry name" value="PMI_typeI_cat"/>
    <property type="match status" value="1"/>
</dbReference>
<keyword evidence="5 9" id="KW-0479">Metal-binding</keyword>
<dbReference type="GO" id="GO:0009298">
    <property type="term" value="P:GDP-mannose biosynthetic process"/>
    <property type="evidence" value="ECO:0007669"/>
    <property type="project" value="InterPro"/>
</dbReference>
<dbReference type="InterPro" id="IPR001250">
    <property type="entry name" value="Man6P_Isoase-1"/>
</dbReference>
<dbReference type="PROSITE" id="PS00965">
    <property type="entry name" value="PMI_I_1"/>
    <property type="match status" value="1"/>
</dbReference>
<dbReference type="InterPro" id="IPR014710">
    <property type="entry name" value="RmlC-like_jellyroll"/>
</dbReference>
<evidence type="ECO:0000259" key="13">
    <source>
        <dbReference type="Pfam" id="PF01238"/>
    </source>
</evidence>
<dbReference type="GO" id="GO:0005975">
    <property type="term" value="P:carbohydrate metabolic process"/>
    <property type="evidence" value="ECO:0007669"/>
    <property type="project" value="InterPro"/>
</dbReference>
<dbReference type="SUPFAM" id="SSF51182">
    <property type="entry name" value="RmlC-like cupins"/>
    <property type="match status" value="1"/>
</dbReference>
<accession>A0AAW2HL88</accession>
<feature type="binding site" evidence="9">
    <location>
        <position position="126"/>
    </location>
    <ligand>
        <name>Zn(2+)</name>
        <dbReference type="ChEBI" id="CHEBI:29105"/>
    </ligand>
</feature>
<evidence type="ECO:0000256" key="9">
    <source>
        <dbReference type="PIRSR" id="PIRSR001480-2"/>
    </source>
</evidence>
<evidence type="ECO:0000256" key="1">
    <source>
        <dbReference type="ARBA" id="ARBA00000757"/>
    </source>
</evidence>
<reference evidence="16" key="1">
    <citation type="journal article" date="2024" name="Gigascience">
        <title>Chromosome-level genome of the poultry shaft louse Menopon gallinae provides insight into the host-switching and adaptive evolution of parasitic lice.</title>
        <authorList>
            <person name="Xu Y."/>
            <person name="Ma L."/>
            <person name="Liu S."/>
            <person name="Liang Y."/>
            <person name="Liu Q."/>
            <person name="He Z."/>
            <person name="Tian L."/>
            <person name="Duan Y."/>
            <person name="Cai W."/>
            <person name="Li H."/>
            <person name="Song F."/>
        </authorList>
    </citation>
    <scope>NUCLEOTIDE SEQUENCE</scope>
    <source>
        <strain evidence="16">Cailab_2023a</strain>
    </source>
</reference>
<feature type="domain" description="Phosphomannose isomerase type I helical insertion" evidence="15">
    <location>
        <begin position="164"/>
        <end position="244"/>
    </location>
</feature>
<dbReference type="PANTHER" id="PTHR10309">
    <property type="entry name" value="MANNOSE-6-PHOSPHATE ISOMERASE"/>
    <property type="match status" value="1"/>
</dbReference>
<protein>
    <recommendedName>
        <fullName evidence="4 10">Mannose-6-phosphate isomerase</fullName>
        <ecNumber evidence="4 10">5.3.1.8</ecNumber>
    </recommendedName>
</protein>
<evidence type="ECO:0000256" key="8">
    <source>
        <dbReference type="PIRSR" id="PIRSR001480-1"/>
    </source>
</evidence>
<comment type="pathway">
    <text evidence="2 12">Nucleotide-sugar biosynthesis; GDP-alpha-D-mannose biosynthesis; alpha-D-mannose 1-phosphate from D-fructose 6-phosphate: step 1/2.</text>
</comment>
<feature type="binding site" evidence="9">
    <location>
        <position position="263"/>
    </location>
    <ligand>
        <name>Zn(2+)</name>
        <dbReference type="ChEBI" id="CHEBI:29105"/>
    </ligand>
</feature>
<evidence type="ECO:0000259" key="14">
    <source>
        <dbReference type="Pfam" id="PF20511"/>
    </source>
</evidence>
<dbReference type="PANTHER" id="PTHR10309:SF0">
    <property type="entry name" value="MANNOSE-6-PHOSPHATE ISOMERASE"/>
    <property type="match status" value="1"/>
</dbReference>
<feature type="binding site" evidence="9">
    <location>
        <position position="101"/>
    </location>
    <ligand>
        <name>Zn(2+)</name>
        <dbReference type="ChEBI" id="CHEBI:29105"/>
    </ligand>
</feature>